<accession>A0ABN2GYN1</accession>
<dbReference type="Gene3D" id="3.30.450.40">
    <property type="match status" value="1"/>
</dbReference>
<evidence type="ECO:0000313" key="6">
    <source>
        <dbReference type="EMBL" id="GAA1678771.1"/>
    </source>
</evidence>
<gene>
    <name evidence="6" type="ORF">GCM10009765_30020</name>
</gene>
<comment type="caution">
    <text evidence="6">The sequence shown here is derived from an EMBL/GenBank/DDBJ whole genome shotgun (WGS) entry which is preliminary data.</text>
</comment>
<keyword evidence="1" id="KW-0805">Transcription regulation</keyword>
<evidence type="ECO:0000256" key="1">
    <source>
        <dbReference type="ARBA" id="ARBA00023015"/>
    </source>
</evidence>
<proteinExistence type="predicted"/>
<dbReference type="InterPro" id="IPR036390">
    <property type="entry name" value="WH_DNA-bd_sf"/>
</dbReference>
<name>A0ABN2GYN1_9ACTN</name>
<dbReference type="InterPro" id="IPR014757">
    <property type="entry name" value="Tscrpt_reg_IclR_C"/>
</dbReference>
<feature type="domain" description="HTH iclR-type" evidence="4">
    <location>
        <begin position="11"/>
        <end position="72"/>
    </location>
</feature>
<protein>
    <submittedName>
        <fullName evidence="6">IclR family transcriptional regulator</fullName>
    </submittedName>
</protein>
<dbReference type="EMBL" id="BAAANY010000009">
    <property type="protein sequence ID" value="GAA1678771.1"/>
    <property type="molecule type" value="Genomic_DNA"/>
</dbReference>
<evidence type="ECO:0000313" key="7">
    <source>
        <dbReference type="Proteomes" id="UP001500618"/>
    </source>
</evidence>
<organism evidence="6 7">
    <name type="scientific">Fodinicola feengrottensis</name>
    <dbReference type="NCBI Taxonomy" id="435914"/>
    <lineage>
        <taxon>Bacteria</taxon>
        <taxon>Bacillati</taxon>
        <taxon>Actinomycetota</taxon>
        <taxon>Actinomycetes</taxon>
        <taxon>Mycobacteriales</taxon>
        <taxon>Fodinicola</taxon>
    </lineage>
</organism>
<dbReference type="Pfam" id="PF09339">
    <property type="entry name" value="HTH_IclR"/>
    <property type="match status" value="1"/>
</dbReference>
<evidence type="ECO:0000259" key="4">
    <source>
        <dbReference type="PROSITE" id="PS51077"/>
    </source>
</evidence>
<keyword evidence="7" id="KW-1185">Reference proteome</keyword>
<feature type="domain" description="IclR-ED" evidence="5">
    <location>
        <begin position="73"/>
        <end position="252"/>
    </location>
</feature>
<evidence type="ECO:0000259" key="5">
    <source>
        <dbReference type="PROSITE" id="PS51078"/>
    </source>
</evidence>
<dbReference type="PANTHER" id="PTHR30136">
    <property type="entry name" value="HELIX-TURN-HELIX TRANSCRIPTIONAL REGULATOR, ICLR FAMILY"/>
    <property type="match status" value="1"/>
</dbReference>
<dbReference type="SUPFAM" id="SSF46785">
    <property type="entry name" value="Winged helix' DNA-binding domain"/>
    <property type="match status" value="1"/>
</dbReference>
<evidence type="ECO:0000256" key="2">
    <source>
        <dbReference type="ARBA" id="ARBA00023125"/>
    </source>
</evidence>
<reference evidence="6 7" key="1">
    <citation type="journal article" date="2019" name="Int. J. Syst. Evol. Microbiol.">
        <title>The Global Catalogue of Microorganisms (GCM) 10K type strain sequencing project: providing services to taxonomists for standard genome sequencing and annotation.</title>
        <authorList>
            <consortium name="The Broad Institute Genomics Platform"/>
            <consortium name="The Broad Institute Genome Sequencing Center for Infectious Disease"/>
            <person name="Wu L."/>
            <person name="Ma J."/>
        </authorList>
    </citation>
    <scope>NUCLEOTIDE SEQUENCE [LARGE SCALE GENOMIC DNA]</scope>
    <source>
        <strain evidence="6 7">JCM 14718</strain>
    </source>
</reference>
<dbReference type="PROSITE" id="PS51077">
    <property type="entry name" value="HTH_ICLR"/>
    <property type="match status" value="1"/>
</dbReference>
<sequence length="262" mass="28415">MSTEPAKQRTRSPISKALAVCLVVADSTEPLRLADLAQRTGMLPPTALRTVAELVEAGWVARDGSDRYLLGPALLKLARSPLHATSLAAMSRVALRWLADRLGLMANLQVLENFDTRIVAEIRSVRYARLVDREGERWPAHSTVAGIVLLSQLVEPERRRYLTELKSAESPEAAAALAELLSSVRAQVTHFDDTVDPLLAAMACPIVTPDEACHGAISIVGVRAEMADPDLRDRCEVRLRTACDALAQAINNPDVSLQGLLS</sequence>
<dbReference type="RefSeq" id="WP_344310767.1">
    <property type="nucleotide sequence ID" value="NZ_BAAANY010000009.1"/>
</dbReference>
<dbReference type="Gene3D" id="1.10.10.10">
    <property type="entry name" value="Winged helix-like DNA-binding domain superfamily/Winged helix DNA-binding domain"/>
    <property type="match status" value="1"/>
</dbReference>
<dbReference type="InterPro" id="IPR050707">
    <property type="entry name" value="HTH_MetabolicPath_Reg"/>
</dbReference>
<dbReference type="SUPFAM" id="SSF55781">
    <property type="entry name" value="GAF domain-like"/>
    <property type="match status" value="1"/>
</dbReference>
<dbReference type="PANTHER" id="PTHR30136:SF35">
    <property type="entry name" value="HTH-TYPE TRANSCRIPTIONAL REGULATOR RV1719"/>
    <property type="match status" value="1"/>
</dbReference>
<dbReference type="InterPro" id="IPR005471">
    <property type="entry name" value="Tscrpt_reg_IclR_N"/>
</dbReference>
<dbReference type="InterPro" id="IPR029016">
    <property type="entry name" value="GAF-like_dom_sf"/>
</dbReference>
<keyword evidence="2" id="KW-0238">DNA-binding</keyword>
<dbReference type="SMART" id="SM00346">
    <property type="entry name" value="HTH_ICLR"/>
    <property type="match status" value="1"/>
</dbReference>
<evidence type="ECO:0000256" key="3">
    <source>
        <dbReference type="ARBA" id="ARBA00023163"/>
    </source>
</evidence>
<dbReference type="InterPro" id="IPR036388">
    <property type="entry name" value="WH-like_DNA-bd_sf"/>
</dbReference>
<dbReference type="PROSITE" id="PS51078">
    <property type="entry name" value="ICLR_ED"/>
    <property type="match status" value="1"/>
</dbReference>
<keyword evidence="3" id="KW-0804">Transcription</keyword>
<dbReference type="Proteomes" id="UP001500618">
    <property type="component" value="Unassembled WGS sequence"/>
</dbReference>
<dbReference type="Pfam" id="PF01614">
    <property type="entry name" value="IclR_C"/>
    <property type="match status" value="1"/>
</dbReference>